<evidence type="ECO:0000259" key="1">
    <source>
        <dbReference type="PROSITE" id="PS51061"/>
    </source>
</evidence>
<dbReference type="HOGENOM" id="CLU_042512_4_1_3"/>
<dbReference type="BioCyc" id="CSTA292563:G1353-737-MONOMER"/>
<dbReference type="InterPro" id="IPR036867">
    <property type="entry name" value="R3H_dom_sf"/>
</dbReference>
<dbReference type="InterPro" id="IPR039247">
    <property type="entry name" value="KhpB"/>
</dbReference>
<name>K9YJZ5_CYASC</name>
<dbReference type="InterPro" id="IPR001374">
    <property type="entry name" value="R3H_dom"/>
</dbReference>
<evidence type="ECO:0000313" key="3">
    <source>
        <dbReference type="Proteomes" id="UP000010483"/>
    </source>
</evidence>
<evidence type="ECO:0000313" key="2">
    <source>
        <dbReference type="EMBL" id="AFZ46705.1"/>
    </source>
</evidence>
<dbReference type="InterPro" id="IPR015946">
    <property type="entry name" value="KH_dom-like_a/b"/>
</dbReference>
<gene>
    <name evidence="2" type="ordered locus">Cyast_0732</name>
</gene>
<dbReference type="SMART" id="SM00393">
    <property type="entry name" value="R3H"/>
    <property type="match status" value="1"/>
</dbReference>
<dbReference type="SUPFAM" id="SSF82708">
    <property type="entry name" value="R3H domain"/>
    <property type="match status" value="1"/>
</dbReference>
<organism evidence="2 3">
    <name type="scientific">Cyanobacterium stanieri (strain ATCC 29140 / PCC 7202)</name>
    <dbReference type="NCBI Taxonomy" id="292563"/>
    <lineage>
        <taxon>Bacteria</taxon>
        <taxon>Bacillati</taxon>
        <taxon>Cyanobacteriota</taxon>
        <taxon>Cyanophyceae</taxon>
        <taxon>Oscillatoriophycideae</taxon>
        <taxon>Chroococcales</taxon>
        <taxon>Geminocystaceae</taxon>
        <taxon>Cyanobacterium</taxon>
    </lineage>
</organism>
<dbReference type="eggNOG" id="COG1847">
    <property type="taxonomic scope" value="Bacteria"/>
</dbReference>
<dbReference type="KEGG" id="csn:Cyast_0732"/>
<dbReference type="STRING" id="292563.Cyast_0732"/>
<sequence length="162" mass="18306">MDEQVQRGQQWLETLLKLMNIPADVQLGRIEENGEQGISCWLTIDEANLEQNQINALIGKKGDTIDAIQYLANSLLNIDLGDNPPCFYTVELNGYRIRRQAELVAIAQTAAAKVRETGSPEEIKYLSSVERRQIHSILQSSEDLTTESQGNEPERRLIVKLR</sequence>
<dbReference type="CDD" id="cd02644">
    <property type="entry name" value="R3H_jag"/>
    <property type="match status" value="1"/>
</dbReference>
<dbReference type="Gene3D" id="3.30.300.20">
    <property type="match status" value="1"/>
</dbReference>
<protein>
    <submittedName>
        <fullName evidence="2">Single-stranded nucleic acid binding R3H domain-containing protein</fullName>
    </submittedName>
</protein>
<dbReference type="Proteomes" id="UP000010483">
    <property type="component" value="Chromosome"/>
</dbReference>
<dbReference type="CDD" id="cd02414">
    <property type="entry name" value="KH-II_Jag"/>
    <property type="match status" value="1"/>
</dbReference>
<dbReference type="GO" id="GO:0003723">
    <property type="term" value="F:RNA binding"/>
    <property type="evidence" value="ECO:0007669"/>
    <property type="project" value="InterPro"/>
</dbReference>
<dbReference type="AlphaFoldDB" id="K9YJZ5"/>
<dbReference type="PATRIC" id="fig|292563.3.peg.768"/>
<dbReference type="EMBL" id="CP003940">
    <property type="protein sequence ID" value="AFZ46705.1"/>
    <property type="molecule type" value="Genomic_DNA"/>
</dbReference>
<dbReference type="Gene3D" id="3.30.1370.50">
    <property type="entry name" value="R3H-like domain"/>
    <property type="match status" value="1"/>
</dbReference>
<keyword evidence="3" id="KW-1185">Reference proteome</keyword>
<dbReference type="PANTHER" id="PTHR35800:SF1">
    <property type="entry name" value="RNA-BINDING PROTEIN KHPB"/>
    <property type="match status" value="1"/>
</dbReference>
<proteinExistence type="predicted"/>
<dbReference type="Pfam" id="PF01424">
    <property type="entry name" value="R3H"/>
    <property type="match status" value="1"/>
</dbReference>
<dbReference type="PROSITE" id="PS51061">
    <property type="entry name" value="R3H"/>
    <property type="match status" value="1"/>
</dbReference>
<dbReference type="InterPro" id="IPR034079">
    <property type="entry name" value="R3H_KhpB"/>
</dbReference>
<dbReference type="InterPro" id="IPR038008">
    <property type="entry name" value="Jag_KH"/>
</dbReference>
<dbReference type="PANTHER" id="PTHR35800">
    <property type="entry name" value="PROTEIN JAG"/>
    <property type="match status" value="1"/>
</dbReference>
<accession>K9YJZ5</accession>
<reference evidence="3" key="1">
    <citation type="journal article" date="2013" name="Proc. Natl. Acad. Sci. U.S.A.">
        <title>Improving the coverage of the cyanobacterial phylum using diversity-driven genome sequencing.</title>
        <authorList>
            <person name="Shih P.M."/>
            <person name="Wu D."/>
            <person name="Latifi A."/>
            <person name="Axen S.D."/>
            <person name="Fewer D.P."/>
            <person name="Talla E."/>
            <person name="Calteau A."/>
            <person name="Cai F."/>
            <person name="Tandeau de Marsac N."/>
            <person name="Rippka R."/>
            <person name="Herdman M."/>
            <person name="Sivonen K."/>
            <person name="Coursin T."/>
            <person name="Laurent T."/>
            <person name="Goodwin L."/>
            <person name="Nolan M."/>
            <person name="Davenport K.W."/>
            <person name="Han C.S."/>
            <person name="Rubin E.M."/>
            <person name="Eisen J.A."/>
            <person name="Woyke T."/>
            <person name="Gugger M."/>
            <person name="Kerfeld C.A."/>
        </authorList>
    </citation>
    <scope>NUCLEOTIDE SEQUENCE [LARGE SCALE GENOMIC DNA]</scope>
    <source>
        <strain evidence="3">ATCC 29140 / PCC 7202</strain>
    </source>
</reference>
<feature type="domain" description="R3H" evidence="1">
    <location>
        <begin position="97"/>
        <end position="162"/>
    </location>
</feature>